<dbReference type="InterPro" id="IPR011453">
    <property type="entry name" value="DUF1559"/>
</dbReference>
<dbReference type="InterPro" id="IPR012902">
    <property type="entry name" value="N_methyl_site"/>
</dbReference>
<dbReference type="InterPro" id="IPR027558">
    <property type="entry name" value="Pre_pil_HX9DG_C"/>
</dbReference>
<dbReference type="NCBIfam" id="TIGR02532">
    <property type="entry name" value="IV_pilin_GFxxxE"/>
    <property type="match status" value="1"/>
</dbReference>
<evidence type="ECO:0000313" key="2">
    <source>
        <dbReference type="EMBL" id="KKN80813.1"/>
    </source>
</evidence>
<evidence type="ECO:0000259" key="1">
    <source>
        <dbReference type="Pfam" id="PF07596"/>
    </source>
</evidence>
<sequence length="302" mass="33311">MKKAFTLIELLVVVAIIGVLLALLLPAVQSARESARMAQCSNNLKQIGLALHSYHEAHESFPCGAAVGFLTSTGGPYGTPTGTREGWRVLILPFLDERGRHDAFDFDDSICNGLDNRLSSTRIPGYECPSDGRQPFDPHMQTVFRWRTANYCGVAGAAEFRLLETSHCGGYHTDGILYPLSGVRIADTHDGASNTLAVGEQINWLRVWTAGAYRTDIYGIDNHVCVFSCKNVTWPLNTDPEERKYNHARADQNCLFNDIFFSSRHDGGVEFLYADGHVEFLGDKMGIGVLRKLATRNGGEIP</sequence>
<dbReference type="NCBIfam" id="TIGR04294">
    <property type="entry name" value="pre_pil_HX9DG"/>
    <property type="match status" value="1"/>
</dbReference>
<dbReference type="PANTHER" id="PTHR30093">
    <property type="entry name" value="GENERAL SECRETION PATHWAY PROTEIN G"/>
    <property type="match status" value="1"/>
</dbReference>
<dbReference type="Pfam" id="PF07596">
    <property type="entry name" value="SBP_bac_10"/>
    <property type="match status" value="1"/>
</dbReference>
<feature type="domain" description="DUF1559" evidence="1">
    <location>
        <begin position="29"/>
        <end position="284"/>
    </location>
</feature>
<dbReference type="Gene3D" id="3.30.700.10">
    <property type="entry name" value="Glycoprotein, Type 4 Pilin"/>
    <property type="match status" value="1"/>
</dbReference>
<reference evidence="2" key="1">
    <citation type="journal article" date="2015" name="Nature">
        <title>Complex archaea that bridge the gap between prokaryotes and eukaryotes.</title>
        <authorList>
            <person name="Spang A."/>
            <person name="Saw J.H."/>
            <person name="Jorgensen S.L."/>
            <person name="Zaremba-Niedzwiedzka K."/>
            <person name="Martijn J."/>
            <person name="Lind A.E."/>
            <person name="van Eijk R."/>
            <person name="Schleper C."/>
            <person name="Guy L."/>
            <person name="Ettema T.J."/>
        </authorList>
    </citation>
    <scope>NUCLEOTIDE SEQUENCE</scope>
</reference>
<dbReference type="EMBL" id="LAZR01000225">
    <property type="protein sequence ID" value="KKN80813.1"/>
    <property type="molecule type" value="Genomic_DNA"/>
</dbReference>
<dbReference type="AlphaFoldDB" id="A0A0F9WQ18"/>
<dbReference type="InterPro" id="IPR045584">
    <property type="entry name" value="Pilin-like"/>
</dbReference>
<dbReference type="Pfam" id="PF07963">
    <property type="entry name" value="N_methyl"/>
    <property type="match status" value="1"/>
</dbReference>
<dbReference type="PANTHER" id="PTHR30093:SF2">
    <property type="entry name" value="TYPE II SECRETION SYSTEM PROTEIN H"/>
    <property type="match status" value="1"/>
</dbReference>
<accession>A0A0F9WQ18</accession>
<comment type="caution">
    <text evidence="2">The sequence shown here is derived from an EMBL/GenBank/DDBJ whole genome shotgun (WGS) entry which is preliminary data.</text>
</comment>
<protein>
    <recommendedName>
        <fullName evidence="1">DUF1559 domain-containing protein</fullName>
    </recommendedName>
</protein>
<dbReference type="SUPFAM" id="SSF54523">
    <property type="entry name" value="Pili subunits"/>
    <property type="match status" value="1"/>
</dbReference>
<gene>
    <name evidence="2" type="ORF">LCGC14_0326190</name>
</gene>
<name>A0A0F9WQ18_9ZZZZ</name>
<proteinExistence type="predicted"/>
<organism evidence="2">
    <name type="scientific">marine sediment metagenome</name>
    <dbReference type="NCBI Taxonomy" id="412755"/>
    <lineage>
        <taxon>unclassified sequences</taxon>
        <taxon>metagenomes</taxon>
        <taxon>ecological metagenomes</taxon>
    </lineage>
</organism>